<reference evidence="2 3" key="1">
    <citation type="journal article" date="2015" name="Int. J. Syst. Evol. Microbiol.">
        <title>Roseomonas oryzae sp. nov., isolated from paddy rhizosphere soil.</title>
        <authorList>
            <person name="Ramaprasad E.V."/>
            <person name="Sasikala Ch."/>
            <person name="Ramana Ch.V."/>
        </authorList>
    </citation>
    <scope>NUCLEOTIDE SEQUENCE [LARGE SCALE GENOMIC DNA]</scope>
    <source>
        <strain evidence="2 3">KCTC 42542</strain>
    </source>
</reference>
<dbReference type="RefSeq" id="WP_149813256.1">
    <property type="nucleotide sequence ID" value="NZ_VUKA01000010.1"/>
</dbReference>
<dbReference type="EMBL" id="VUKA01000010">
    <property type="protein sequence ID" value="KAA2212152.1"/>
    <property type="molecule type" value="Genomic_DNA"/>
</dbReference>
<dbReference type="OrthoDB" id="4571118at2"/>
<evidence type="ECO:0000313" key="3">
    <source>
        <dbReference type="Proteomes" id="UP000322110"/>
    </source>
</evidence>
<dbReference type="Proteomes" id="UP000322110">
    <property type="component" value="Unassembled WGS sequence"/>
</dbReference>
<organism evidence="2 3">
    <name type="scientific">Teichococcus oryzae</name>
    <dbReference type="NCBI Taxonomy" id="1608942"/>
    <lineage>
        <taxon>Bacteria</taxon>
        <taxon>Pseudomonadati</taxon>
        <taxon>Pseudomonadota</taxon>
        <taxon>Alphaproteobacteria</taxon>
        <taxon>Acetobacterales</taxon>
        <taxon>Roseomonadaceae</taxon>
        <taxon>Roseomonas</taxon>
    </lineage>
</organism>
<feature type="region of interest" description="Disordered" evidence="1">
    <location>
        <begin position="104"/>
        <end position="139"/>
    </location>
</feature>
<evidence type="ECO:0000313" key="2">
    <source>
        <dbReference type="EMBL" id="KAA2212152.1"/>
    </source>
</evidence>
<accession>A0A5B2TCC2</accession>
<evidence type="ECO:0000256" key="1">
    <source>
        <dbReference type="SAM" id="MobiDB-lite"/>
    </source>
</evidence>
<protein>
    <submittedName>
        <fullName evidence="2">Uncharacterized protein</fullName>
    </submittedName>
</protein>
<comment type="caution">
    <text evidence="2">The sequence shown here is derived from an EMBL/GenBank/DDBJ whole genome shotgun (WGS) entry which is preliminary data.</text>
</comment>
<sequence length="139" mass="15147">MFDGDYALLTFATEATDGGAASDALMHRTIVANSRMMRTIPRSLAGIGFDLVWSRGYLVADIGRMDFWAPGITSFRVLLPKASAMSETKAGAFNDSLERASAESRFFRPATSTPPSRNGAIRQQDQEPGLWQPDCAARL</sequence>
<gene>
    <name evidence="2" type="ORF">F0Q34_16010</name>
</gene>
<keyword evidence="3" id="KW-1185">Reference proteome</keyword>
<proteinExistence type="predicted"/>
<dbReference type="AlphaFoldDB" id="A0A5B2TCC2"/>
<name>A0A5B2TCC2_9PROT</name>